<evidence type="ECO:0000256" key="1">
    <source>
        <dbReference type="SAM" id="MobiDB-lite"/>
    </source>
</evidence>
<reference evidence="2" key="1">
    <citation type="submission" date="2021-01" db="EMBL/GenBank/DDBJ databases">
        <authorList>
            <person name="Corre E."/>
            <person name="Pelletier E."/>
            <person name="Niang G."/>
            <person name="Scheremetjew M."/>
            <person name="Finn R."/>
            <person name="Kale V."/>
            <person name="Holt S."/>
            <person name="Cochrane G."/>
            <person name="Meng A."/>
            <person name="Brown T."/>
            <person name="Cohen L."/>
        </authorList>
    </citation>
    <scope>NUCLEOTIDE SEQUENCE</scope>
    <source>
        <strain evidence="2">CCMP127</strain>
    </source>
</reference>
<dbReference type="EMBL" id="HBIM01000408">
    <property type="protein sequence ID" value="CAE0402066.1"/>
    <property type="molecule type" value="Transcribed_RNA"/>
</dbReference>
<name>A0A7S3NZS3_9STRA</name>
<organism evidence="2">
    <name type="scientific">Amphora coffeiformis</name>
    <dbReference type="NCBI Taxonomy" id="265554"/>
    <lineage>
        <taxon>Eukaryota</taxon>
        <taxon>Sar</taxon>
        <taxon>Stramenopiles</taxon>
        <taxon>Ochrophyta</taxon>
        <taxon>Bacillariophyta</taxon>
        <taxon>Bacillariophyceae</taxon>
        <taxon>Bacillariophycidae</taxon>
        <taxon>Thalassiophysales</taxon>
        <taxon>Catenulaceae</taxon>
        <taxon>Amphora</taxon>
    </lineage>
</organism>
<evidence type="ECO:0000313" key="2">
    <source>
        <dbReference type="EMBL" id="CAE0402066.1"/>
    </source>
</evidence>
<feature type="region of interest" description="Disordered" evidence="1">
    <location>
        <begin position="133"/>
        <end position="153"/>
    </location>
</feature>
<gene>
    <name evidence="2" type="ORF">ACOF00016_LOCUS361</name>
</gene>
<sequence>MSALNAELITIDNGIQTVRDIHHKRSIVIQAMMPGDFPEFPPAVYIPTPQRLAAGSAPANGARDPVLAIMGNMALGNVASPTAGIPVPATATAATAPVNGTISTMATGTAPVPTATTVATTPVTTRVRQIVQTAPGPTRTRGGKGKGQASAPRPRRGIIARLSPRSKFKKEITLEDRKNITNVLLSQMYELGTVPHQQEPDGSYRHLFDHGNIMDSIETLLEENPGWDVFVYMEADSLMLHGGFCQFASFHALVVPHGEHPPKWLNTSNGEDYVPFKQLSLDWVNIGDLKDKDKLLKSWSDTTLHKRAFILHCTSRRLRYIDDETKANYTKRNMLDCRSSKFPPAELAGMLQLPFEIDGVKLTTEISLSSTVSENVQFVVDEFDDEGVEVDGNGRAHIKTLIKKAIQQKWKTIEDVAWVINGRHDMTKVDKIFAAKIYPVNMTVAVPQAVRVAKSMQLNQMAARDGSASVVQAQEVAAMEHGLEDYQFQAPLEIGAYGPKVRRIFAGPEYVQEDPNI</sequence>
<dbReference type="AlphaFoldDB" id="A0A7S3NZS3"/>
<protein>
    <submittedName>
        <fullName evidence="2">Uncharacterized protein</fullName>
    </submittedName>
</protein>
<accession>A0A7S3NZS3</accession>
<proteinExistence type="predicted"/>